<organism evidence="6 7">
    <name type="scientific">Croceicoccus mobilis</name>
    <dbReference type="NCBI Taxonomy" id="1703339"/>
    <lineage>
        <taxon>Bacteria</taxon>
        <taxon>Pseudomonadati</taxon>
        <taxon>Pseudomonadota</taxon>
        <taxon>Alphaproteobacteria</taxon>
        <taxon>Sphingomonadales</taxon>
        <taxon>Erythrobacteraceae</taxon>
        <taxon>Croceicoccus</taxon>
    </lineage>
</organism>
<keyword evidence="7" id="KW-1185">Reference proteome</keyword>
<evidence type="ECO:0000256" key="1">
    <source>
        <dbReference type="ARBA" id="ARBA00005495"/>
    </source>
</evidence>
<reference evidence="6" key="2">
    <citation type="submission" date="2020-09" db="EMBL/GenBank/DDBJ databases">
        <authorList>
            <person name="Sun Q."/>
            <person name="Zhou Y."/>
        </authorList>
    </citation>
    <scope>NUCLEOTIDE SEQUENCE</scope>
    <source>
        <strain evidence="6">CGMCC 1.15360</strain>
    </source>
</reference>
<name>A0A917DWJ9_9SPHN</name>
<feature type="region of interest" description="Disordered" evidence="4">
    <location>
        <begin position="110"/>
        <end position="138"/>
    </location>
</feature>
<dbReference type="Proteomes" id="UP000612349">
    <property type="component" value="Unassembled WGS sequence"/>
</dbReference>
<proteinExistence type="inferred from homology"/>
<comment type="caution">
    <text evidence="6">The sequence shown here is derived from an EMBL/GenBank/DDBJ whole genome shotgun (WGS) entry which is preliminary data.</text>
</comment>
<feature type="domain" description="CENP-V/GFA" evidence="5">
    <location>
        <begin position="2"/>
        <end position="114"/>
    </location>
</feature>
<dbReference type="PROSITE" id="PS51891">
    <property type="entry name" value="CENP_V_GFA"/>
    <property type="match status" value="1"/>
</dbReference>
<dbReference type="InterPro" id="IPR006913">
    <property type="entry name" value="CENP-V/GFA"/>
</dbReference>
<accession>A0A917DWJ9</accession>
<dbReference type="GO" id="GO:0016846">
    <property type="term" value="F:carbon-sulfur lyase activity"/>
    <property type="evidence" value="ECO:0007669"/>
    <property type="project" value="InterPro"/>
</dbReference>
<evidence type="ECO:0000256" key="2">
    <source>
        <dbReference type="ARBA" id="ARBA00022723"/>
    </source>
</evidence>
<dbReference type="Gene3D" id="2.170.150.70">
    <property type="match status" value="1"/>
</dbReference>
<dbReference type="OrthoDB" id="9805575at2"/>
<dbReference type="GO" id="GO:0046872">
    <property type="term" value="F:metal ion binding"/>
    <property type="evidence" value="ECO:0007669"/>
    <property type="project" value="UniProtKB-KW"/>
</dbReference>
<evidence type="ECO:0000313" key="6">
    <source>
        <dbReference type="EMBL" id="GGD73437.1"/>
    </source>
</evidence>
<evidence type="ECO:0000313" key="7">
    <source>
        <dbReference type="Proteomes" id="UP000612349"/>
    </source>
</evidence>
<feature type="compositionally biased region" description="Pro residues" evidence="4">
    <location>
        <begin position="128"/>
        <end position="138"/>
    </location>
</feature>
<evidence type="ECO:0000256" key="3">
    <source>
        <dbReference type="ARBA" id="ARBA00022833"/>
    </source>
</evidence>
<gene>
    <name evidence="6" type="ORF">GCM10010990_23810</name>
</gene>
<reference evidence="6" key="1">
    <citation type="journal article" date="2014" name="Int. J. Syst. Evol. Microbiol.">
        <title>Complete genome sequence of Corynebacterium casei LMG S-19264T (=DSM 44701T), isolated from a smear-ripened cheese.</title>
        <authorList>
            <consortium name="US DOE Joint Genome Institute (JGI-PGF)"/>
            <person name="Walter F."/>
            <person name="Albersmeier A."/>
            <person name="Kalinowski J."/>
            <person name="Ruckert C."/>
        </authorList>
    </citation>
    <scope>NUCLEOTIDE SEQUENCE</scope>
    <source>
        <strain evidence="6">CGMCC 1.15360</strain>
    </source>
</reference>
<dbReference type="SUPFAM" id="SSF51316">
    <property type="entry name" value="Mss4-like"/>
    <property type="match status" value="1"/>
</dbReference>
<protein>
    <submittedName>
        <fullName evidence="6">Aldehyde-activating protein</fullName>
    </submittedName>
</protein>
<keyword evidence="2" id="KW-0479">Metal-binding</keyword>
<dbReference type="InterPro" id="IPR011057">
    <property type="entry name" value="Mss4-like_sf"/>
</dbReference>
<dbReference type="Pfam" id="PF04828">
    <property type="entry name" value="GFA"/>
    <property type="match status" value="1"/>
</dbReference>
<evidence type="ECO:0000256" key="4">
    <source>
        <dbReference type="SAM" id="MobiDB-lite"/>
    </source>
</evidence>
<dbReference type="EMBL" id="BMIP01000005">
    <property type="protein sequence ID" value="GGD73437.1"/>
    <property type="molecule type" value="Genomic_DNA"/>
</dbReference>
<evidence type="ECO:0000259" key="5">
    <source>
        <dbReference type="PROSITE" id="PS51891"/>
    </source>
</evidence>
<dbReference type="RefSeq" id="WP_156522179.1">
    <property type="nucleotide sequence ID" value="NZ_BMIP01000005.1"/>
</dbReference>
<comment type="similarity">
    <text evidence="1">Belongs to the Gfa family.</text>
</comment>
<dbReference type="AlphaFoldDB" id="A0A917DWJ9"/>
<sequence length="138" mass="15161">MIEGRCACGDVTVSAARLPDYLNRCNCTLCRRTGGMWGYYAPDEVTITGETRRFVRGDLAKACLATLFCPNCGNTVAWVSTEPGYDRMGVNMRLFEPGLLTGIETRFPDGLSWTDGDDDSGEARYYAPPSPYQPDLAP</sequence>
<keyword evidence="3" id="KW-0862">Zinc</keyword>